<protein>
    <submittedName>
        <fullName evidence="1">Uncharacterized protein</fullName>
    </submittedName>
</protein>
<name>U5QJ66_GLOK1</name>
<dbReference type="EMBL" id="CP003587">
    <property type="protein sequence ID" value="AGY57669.1"/>
    <property type="molecule type" value="Genomic_DNA"/>
</dbReference>
<evidence type="ECO:0000313" key="2">
    <source>
        <dbReference type="Proteomes" id="UP000017396"/>
    </source>
</evidence>
<keyword evidence="2" id="KW-1185">Reference proteome</keyword>
<organism evidence="1 2">
    <name type="scientific">Gloeobacter kilaueensis (strain ATCC BAA-2537 / CCAP 1431/1 / ULC 316 / JS1)</name>
    <dbReference type="NCBI Taxonomy" id="1183438"/>
    <lineage>
        <taxon>Bacteria</taxon>
        <taxon>Bacillati</taxon>
        <taxon>Cyanobacteriota</taxon>
        <taxon>Cyanophyceae</taxon>
        <taxon>Gloeobacterales</taxon>
        <taxon>Gloeobacteraceae</taxon>
        <taxon>Gloeobacter</taxon>
    </lineage>
</organism>
<dbReference type="KEGG" id="glj:GKIL_1423"/>
<dbReference type="STRING" id="1183438.GKIL_1423"/>
<proteinExistence type="predicted"/>
<gene>
    <name evidence="1" type="ORF">GKIL_1423</name>
</gene>
<dbReference type="AlphaFoldDB" id="U5QJ66"/>
<sequence>MAWPQTFPPQCPPQDAGSPEGRVVYCFVEQNPPTLPDFRSQRQLNPEREPYKDPEVECKAHGFSVFSELYDLHLLRSAIRKFRKMEPARGELEDALGVIKATPANTRRPNDSHHTLWFKTGTYPENHFQVISVDWSTIEL</sequence>
<evidence type="ECO:0000313" key="1">
    <source>
        <dbReference type="EMBL" id="AGY57669.1"/>
    </source>
</evidence>
<dbReference type="HOGENOM" id="CLU_151798_0_0_3"/>
<accession>U5QJ66</accession>
<reference evidence="1 2" key="1">
    <citation type="journal article" date="2013" name="PLoS ONE">
        <title>Cultivation and Complete Genome Sequencing of Gloeobacter kilaueensis sp. nov., from a Lava Cave in Kilauea Caldera, Hawai'i.</title>
        <authorList>
            <person name="Saw J.H."/>
            <person name="Schatz M."/>
            <person name="Brown M.V."/>
            <person name="Kunkel D.D."/>
            <person name="Foster J.S."/>
            <person name="Shick H."/>
            <person name="Christensen S."/>
            <person name="Hou S."/>
            <person name="Wan X."/>
            <person name="Donachie S.P."/>
        </authorList>
    </citation>
    <scope>NUCLEOTIDE SEQUENCE [LARGE SCALE GENOMIC DNA]</scope>
    <source>
        <strain evidence="2">JS</strain>
    </source>
</reference>
<dbReference type="Proteomes" id="UP000017396">
    <property type="component" value="Chromosome"/>
</dbReference>